<proteinExistence type="predicted"/>
<keyword evidence="5" id="KW-1185">Reference proteome</keyword>
<accession>A0AAC8YEF5</accession>
<dbReference type="OMA" id="ERMGWLT"/>
<protein>
    <recommendedName>
        <fullName evidence="1">Transcriptional regulator HTH-type FeoC domain-containing protein</fullName>
    </recommendedName>
</protein>
<dbReference type="Proteomes" id="UP000075221">
    <property type="component" value="Chromosome"/>
</dbReference>
<sequence>MVSPAAAAVTAREGAPRPARPLSRVLEAFRAGAVSLDQIAERTGLPATIVRTSVGHLIRMGRIQAKELSMGCPGGGCSSCASATAEGTPGCGASGPSPLRRGPVLVELRLR</sequence>
<evidence type="ECO:0000313" key="3">
    <source>
        <dbReference type="EMBL" id="AOZ46419.1"/>
    </source>
</evidence>
<dbReference type="InterPro" id="IPR036388">
    <property type="entry name" value="WH-like_DNA-bd_sf"/>
</dbReference>
<dbReference type="AlphaFoldDB" id="A0AAC8YEF5"/>
<evidence type="ECO:0000259" key="1">
    <source>
        <dbReference type="Pfam" id="PF09012"/>
    </source>
</evidence>
<dbReference type="KEGG" id="aaci:ASQ49_10065"/>
<reference evidence="2 4" key="2">
    <citation type="submission" date="2016-02" db="EMBL/GenBank/DDBJ databases">
        <title>Complete Genome Sequence of Propionibacterium acidipropionici ATCC 55737.</title>
        <authorList>
            <person name="Luna Flores C.H."/>
            <person name="Nielsen L.K."/>
            <person name="Marcellin E."/>
        </authorList>
    </citation>
    <scope>NUCLEOTIDE SEQUENCE [LARGE SCALE GENOMIC DNA]</scope>
    <source>
        <strain evidence="2 4">ATCC 55737</strain>
    </source>
</reference>
<gene>
    <name evidence="3" type="ORF">A8L58_06570</name>
    <name evidence="2" type="ORF">AXH35_05105</name>
</gene>
<evidence type="ECO:0000313" key="4">
    <source>
        <dbReference type="Proteomes" id="UP000075221"/>
    </source>
</evidence>
<feature type="domain" description="Transcriptional regulator HTH-type FeoC" evidence="1">
    <location>
        <begin position="30"/>
        <end position="84"/>
    </location>
</feature>
<dbReference type="Gene3D" id="1.10.10.10">
    <property type="entry name" value="Winged helix-like DNA-binding domain superfamily/Winged helix DNA-binding domain"/>
    <property type="match status" value="1"/>
</dbReference>
<dbReference type="InterPro" id="IPR036390">
    <property type="entry name" value="WH_DNA-bd_sf"/>
</dbReference>
<evidence type="ECO:0000313" key="2">
    <source>
        <dbReference type="EMBL" id="AMS04935.1"/>
    </source>
</evidence>
<dbReference type="EMBL" id="CP014352">
    <property type="protein sequence ID" value="AMS04935.1"/>
    <property type="molecule type" value="Genomic_DNA"/>
</dbReference>
<dbReference type="Proteomes" id="UP000178666">
    <property type="component" value="Chromosome"/>
</dbReference>
<dbReference type="SUPFAM" id="SSF46785">
    <property type="entry name" value="Winged helix' DNA-binding domain"/>
    <property type="match status" value="1"/>
</dbReference>
<reference evidence="3 5" key="1">
    <citation type="journal article" date="2016" name="Plant Dis.">
        <title>Improved production of propionic acid using genome shuffling.</title>
        <authorList>
            <person name="Luna-Flores C.H."/>
            <person name="Palfreyman R.W."/>
            <person name="Kromer J.O."/>
            <person name="Nielsen L.K."/>
            <person name="Marcellin E."/>
        </authorList>
    </citation>
    <scope>NUCLEOTIDE SEQUENCE [LARGE SCALE GENOMIC DNA]</scope>
    <source>
        <strain evidence="3 5">F3E8</strain>
    </source>
</reference>
<dbReference type="Pfam" id="PF09012">
    <property type="entry name" value="FeoC"/>
    <property type="match status" value="1"/>
</dbReference>
<dbReference type="InterPro" id="IPR015102">
    <property type="entry name" value="Tscrpt_reg_HTH_FeoC"/>
</dbReference>
<evidence type="ECO:0000313" key="5">
    <source>
        <dbReference type="Proteomes" id="UP000178666"/>
    </source>
</evidence>
<dbReference type="EMBL" id="CP015970">
    <property type="protein sequence ID" value="AOZ46419.1"/>
    <property type="molecule type" value="Genomic_DNA"/>
</dbReference>
<organism evidence="2 4">
    <name type="scientific">Acidipropionibacterium acidipropionici</name>
    <dbReference type="NCBI Taxonomy" id="1748"/>
    <lineage>
        <taxon>Bacteria</taxon>
        <taxon>Bacillati</taxon>
        <taxon>Actinomycetota</taxon>
        <taxon>Actinomycetes</taxon>
        <taxon>Propionibacteriales</taxon>
        <taxon>Propionibacteriaceae</taxon>
        <taxon>Acidipropionibacterium</taxon>
    </lineage>
</organism>
<name>A0AAC8YEF5_9ACTN</name>